<protein>
    <recommendedName>
        <fullName evidence="5">tRNA pseudouridine synthase B</fullName>
        <ecNumber evidence="5">5.4.99.25</ecNumber>
    </recommendedName>
    <alternativeName>
        <fullName evidence="5">tRNA pseudouridine(55) synthase</fullName>
        <shortName evidence="5">Psi55 synthase</shortName>
    </alternativeName>
    <alternativeName>
        <fullName evidence="5">tRNA pseudouridylate synthase</fullName>
    </alternativeName>
    <alternativeName>
        <fullName evidence="5">tRNA-uridine isomerase</fullName>
    </alternativeName>
</protein>
<dbReference type="AlphaFoldDB" id="A0A6M8IZ94"/>
<dbReference type="SUPFAM" id="SSF55120">
    <property type="entry name" value="Pseudouridine synthase"/>
    <property type="match status" value="1"/>
</dbReference>
<dbReference type="GO" id="GO:0160148">
    <property type="term" value="F:tRNA pseudouridine(55) synthase activity"/>
    <property type="evidence" value="ECO:0007669"/>
    <property type="project" value="UniProtKB-EC"/>
</dbReference>
<evidence type="ECO:0000256" key="5">
    <source>
        <dbReference type="HAMAP-Rule" id="MF_01080"/>
    </source>
</evidence>
<evidence type="ECO:0000313" key="9">
    <source>
        <dbReference type="Proteomes" id="UP000503297"/>
    </source>
</evidence>
<feature type="domain" description="tRNA pseudouridylate synthase B C-terminal" evidence="7">
    <location>
        <begin position="186"/>
        <end position="226"/>
    </location>
</feature>
<dbReference type="InterPro" id="IPR002501">
    <property type="entry name" value="PsdUridine_synth_N"/>
</dbReference>
<dbReference type="Gene3D" id="3.30.2350.10">
    <property type="entry name" value="Pseudouridine synthase"/>
    <property type="match status" value="1"/>
</dbReference>
<dbReference type="PANTHER" id="PTHR13767:SF2">
    <property type="entry name" value="PSEUDOURIDYLATE SYNTHASE TRUB1"/>
    <property type="match status" value="1"/>
</dbReference>
<dbReference type="InterPro" id="IPR014780">
    <property type="entry name" value="tRNA_psdUridine_synth_TruB"/>
</dbReference>
<evidence type="ECO:0000256" key="3">
    <source>
        <dbReference type="ARBA" id="ARBA00022694"/>
    </source>
</evidence>
<dbReference type="EMBL" id="CP053716">
    <property type="protein sequence ID" value="QKF07030.1"/>
    <property type="molecule type" value="Genomic_DNA"/>
</dbReference>
<comment type="function">
    <text evidence="5">Responsible for synthesis of pseudouridine from uracil-55 in the psi GC loop of transfer RNAs.</text>
</comment>
<evidence type="ECO:0000256" key="1">
    <source>
        <dbReference type="ARBA" id="ARBA00000385"/>
    </source>
</evidence>
<dbReference type="EC" id="5.4.99.25" evidence="5"/>
<evidence type="ECO:0000259" key="6">
    <source>
        <dbReference type="Pfam" id="PF01509"/>
    </source>
</evidence>
<feature type="domain" description="Pseudouridine synthase II N-terminal" evidence="6">
    <location>
        <begin position="30"/>
        <end position="185"/>
    </location>
</feature>
<dbReference type="CDD" id="cd02573">
    <property type="entry name" value="PseudoU_synth_EcTruB"/>
    <property type="match status" value="1"/>
</dbReference>
<evidence type="ECO:0000313" key="8">
    <source>
        <dbReference type="EMBL" id="QKF07030.1"/>
    </source>
</evidence>
<keyword evidence="4 5" id="KW-0413">Isomerase</keyword>
<keyword evidence="9" id="KW-1185">Reference proteome</keyword>
<evidence type="ECO:0000256" key="2">
    <source>
        <dbReference type="ARBA" id="ARBA00005642"/>
    </source>
</evidence>
<dbReference type="KEGG" id="bwa:HLV38_01980"/>
<organism evidence="8 9">
    <name type="scientific">Berryella wangjianweii</name>
    <dbReference type="NCBI Taxonomy" id="2734634"/>
    <lineage>
        <taxon>Bacteria</taxon>
        <taxon>Bacillati</taxon>
        <taxon>Actinomycetota</taxon>
        <taxon>Coriobacteriia</taxon>
        <taxon>Eggerthellales</taxon>
        <taxon>Eggerthellaceae</taxon>
        <taxon>Berryella</taxon>
    </lineage>
</organism>
<dbReference type="InterPro" id="IPR032819">
    <property type="entry name" value="TruB_C"/>
</dbReference>
<dbReference type="GO" id="GO:0003723">
    <property type="term" value="F:RNA binding"/>
    <property type="evidence" value="ECO:0007669"/>
    <property type="project" value="InterPro"/>
</dbReference>
<dbReference type="GO" id="GO:1990481">
    <property type="term" value="P:mRNA pseudouridine synthesis"/>
    <property type="evidence" value="ECO:0007669"/>
    <property type="project" value="TreeGrafter"/>
</dbReference>
<name>A0A6M8IZ94_9ACTN</name>
<evidence type="ECO:0000256" key="4">
    <source>
        <dbReference type="ARBA" id="ARBA00023235"/>
    </source>
</evidence>
<comment type="similarity">
    <text evidence="2 5">Belongs to the pseudouridine synthase TruB family. Type 1 subfamily.</text>
</comment>
<dbReference type="Proteomes" id="UP000503297">
    <property type="component" value="Chromosome"/>
</dbReference>
<accession>A0A6M8IZ94</accession>
<gene>
    <name evidence="5 8" type="primary">truB</name>
    <name evidence="8" type="ORF">HLV38_01980</name>
</gene>
<feature type="active site" description="Nucleophile" evidence="5">
    <location>
        <position position="45"/>
    </location>
</feature>
<dbReference type="PANTHER" id="PTHR13767">
    <property type="entry name" value="TRNA-PSEUDOURIDINE SYNTHASE"/>
    <property type="match status" value="1"/>
</dbReference>
<proteinExistence type="inferred from homology"/>
<dbReference type="NCBIfam" id="TIGR00431">
    <property type="entry name" value="TruB"/>
    <property type="match status" value="1"/>
</dbReference>
<dbReference type="InterPro" id="IPR020103">
    <property type="entry name" value="PsdUridine_synth_cat_dom_sf"/>
</dbReference>
<dbReference type="Pfam" id="PF01509">
    <property type="entry name" value="TruB_N"/>
    <property type="match status" value="1"/>
</dbReference>
<dbReference type="Pfam" id="PF16198">
    <property type="entry name" value="TruB_C_2"/>
    <property type="match status" value="1"/>
</dbReference>
<keyword evidence="3 5" id="KW-0819">tRNA processing</keyword>
<reference evidence="9" key="1">
    <citation type="submission" date="2020-05" db="EMBL/GenBank/DDBJ databases">
        <title>Novel species in genus Nocardioides.</title>
        <authorList>
            <person name="Zhang G."/>
        </authorList>
    </citation>
    <scope>NUCLEOTIDE SEQUENCE [LARGE SCALE GENOMIC DNA]</scope>
    <source>
        <strain evidence="9">zg-1050</strain>
    </source>
</reference>
<dbReference type="HAMAP" id="MF_01080">
    <property type="entry name" value="TruB_bact"/>
    <property type="match status" value="1"/>
</dbReference>
<evidence type="ECO:0000259" key="7">
    <source>
        <dbReference type="Pfam" id="PF16198"/>
    </source>
</evidence>
<dbReference type="GO" id="GO:0031119">
    <property type="term" value="P:tRNA pseudouridine synthesis"/>
    <property type="evidence" value="ECO:0007669"/>
    <property type="project" value="UniProtKB-UniRule"/>
</dbReference>
<dbReference type="RefSeq" id="WP_173163822.1">
    <property type="nucleotide sequence ID" value="NZ_CP053716.1"/>
</dbReference>
<comment type="catalytic activity">
    <reaction evidence="1 5">
        <text>uridine(55) in tRNA = pseudouridine(55) in tRNA</text>
        <dbReference type="Rhea" id="RHEA:42532"/>
        <dbReference type="Rhea" id="RHEA-COMP:10101"/>
        <dbReference type="Rhea" id="RHEA-COMP:10102"/>
        <dbReference type="ChEBI" id="CHEBI:65314"/>
        <dbReference type="ChEBI" id="CHEBI:65315"/>
        <dbReference type="EC" id="5.4.99.25"/>
    </reaction>
</comment>
<sequence>MRRGESGFSLLLAVDKPQGMSSHDVVNRVRRVFGERRVGHAGTLDPLATGVLPLCVGPATRLEHFLVGHDKVYQAELRFGWETSTDDAEGEPTRRAPVPAHLADPACAHEVLAKLVGEQLQRPPAYAAIKVNGRAAYARARAGEDVVLDARPIVVHAAELIDAQRDEEGDVRWRVRFAVSKGTYIRSLARDAGRLAGSAAHLSGLRRLAAGAVSIDDCVTLDQLEDRGTQAAIDPVAALGLRFAHADHCRAAVRNGARLKDDDLRLQPALRGQSASVATAPKTQARDAACMAAGRAGAGEPRPGELACVLLEDRLAAVYEFDAQRGLWASRCGFSVGVSRG</sequence>